<comment type="caution">
    <text evidence="2">The sequence shown here is derived from an EMBL/GenBank/DDBJ whole genome shotgun (WGS) entry which is preliminary data.</text>
</comment>
<sequence>MHTFHRKVVPIIVLLNFIISFWIISQLRFSLLFKEMGNYDRAGLMIGLLLIIVINAIVIAAAKKRYGDKLSISGYIIFVIIILSASPVIMHGLVVLISKIFHMSGVGFSMV</sequence>
<dbReference type="RefSeq" id="WP_187302228.1">
    <property type="nucleotide sequence ID" value="NZ_JACRYT010000003.1"/>
</dbReference>
<gene>
    <name evidence="2" type="ORF">H9L42_04680</name>
</gene>
<feature type="transmembrane region" description="Helical" evidence="1">
    <location>
        <begin position="74"/>
        <end position="101"/>
    </location>
</feature>
<keyword evidence="1" id="KW-0812">Transmembrane</keyword>
<evidence type="ECO:0000313" key="2">
    <source>
        <dbReference type="EMBL" id="MBC6679120.1"/>
    </source>
</evidence>
<reference evidence="2" key="1">
    <citation type="submission" date="2020-08" db="EMBL/GenBank/DDBJ databases">
        <title>Genome public.</title>
        <authorList>
            <person name="Liu C."/>
            <person name="Sun Q."/>
        </authorList>
    </citation>
    <scope>NUCLEOTIDE SEQUENCE</scope>
    <source>
        <strain evidence="2">BX12</strain>
    </source>
</reference>
<keyword evidence="1" id="KW-1133">Transmembrane helix</keyword>
<evidence type="ECO:0000256" key="1">
    <source>
        <dbReference type="SAM" id="Phobius"/>
    </source>
</evidence>
<organism evidence="2 3">
    <name type="scientific">Zhenpiania hominis</name>
    <dbReference type="NCBI Taxonomy" id="2763644"/>
    <lineage>
        <taxon>Bacteria</taxon>
        <taxon>Bacillati</taxon>
        <taxon>Bacillota</taxon>
        <taxon>Clostridia</taxon>
        <taxon>Peptostreptococcales</taxon>
        <taxon>Anaerovoracaceae</taxon>
        <taxon>Zhenpiania</taxon>
    </lineage>
</organism>
<proteinExistence type="predicted"/>
<keyword evidence="3" id="KW-1185">Reference proteome</keyword>
<feature type="transmembrane region" description="Helical" evidence="1">
    <location>
        <begin position="44"/>
        <end position="62"/>
    </location>
</feature>
<evidence type="ECO:0000313" key="3">
    <source>
        <dbReference type="Proteomes" id="UP000602647"/>
    </source>
</evidence>
<dbReference type="AlphaFoldDB" id="A0A923SQ58"/>
<feature type="transmembrane region" description="Helical" evidence="1">
    <location>
        <begin position="7"/>
        <end position="24"/>
    </location>
</feature>
<keyword evidence="1" id="KW-0472">Membrane</keyword>
<dbReference type="EMBL" id="JACRYT010000003">
    <property type="protein sequence ID" value="MBC6679120.1"/>
    <property type="molecule type" value="Genomic_DNA"/>
</dbReference>
<name>A0A923SQ58_9FIRM</name>
<protein>
    <submittedName>
        <fullName evidence="2">Uncharacterized protein</fullName>
    </submittedName>
</protein>
<dbReference type="Proteomes" id="UP000602647">
    <property type="component" value="Unassembled WGS sequence"/>
</dbReference>
<accession>A0A923SQ58</accession>